<keyword evidence="10" id="KW-0378">Hydrolase</keyword>
<reference evidence="24 25" key="1">
    <citation type="submission" date="2018-08" db="EMBL/GenBank/DDBJ databases">
        <title>Parvularcula sp. SM1705, isolated from surface water of the South Sea China.</title>
        <authorList>
            <person name="Sun L."/>
        </authorList>
    </citation>
    <scope>NUCLEOTIDE SEQUENCE [LARGE SCALE GENOMIC DNA]</scope>
    <source>
        <strain evidence="24 25">SM1705</strain>
    </source>
</reference>
<dbReference type="GO" id="GO:0008658">
    <property type="term" value="F:penicillin binding"/>
    <property type="evidence" value="ECO:0007669"/>
    <property type="project" value="InterPro"/>
</dbReference>
<dbReference type="GO" id="GO:0016020">
    <property type="term" value="C:membrane"/>
    <property type="evidence" value="ECO:0007669"/>
    <property type="project" value="UniProtKB-SubCell"/>
</dbReference>
<evidence type="ECO:0000259" key="23">
    <source>
        <dbReference type="Pfam" id="PF00912"/>
    </source>
</evidence>
<feature type="region of interest" description="Disordered" evidence="20">
    <location>
        <begin position="1"/>
        <end position="73"/>
    </location>
</feature>
<dbReference type="Gene3D" id="1.10.3810.10">
    <property type="entry name" value="Biosynthetic peptidoglycan transglycosylase-like"/>
    <property type="match status" value="1"/>
</dbReference>
<feature type="compositionally biased region" description="Basic residues" evidence="20">
    <location>
        <begin position="54"/>
        <end position="72"/>
    </location>
</feature>
<evidence type="ECO:0000256" key="3">
    <source>
        <dbReference type="ARBA" id="ARBA00007090"/>
    </source>
</evidence>
<evidence type="ECO:0000256" key="2">
    <source>
        <dbReference type="ARBA" id="ARBA00004752"/>
    </source>
</evidence>
<dbReference type="SUPFAM" id="SSF56601">
    <property type="entry name" value="beta-lactamase/transpeptidase-like"/>
    <property type="match status" value="1"/>
</dbReference>
<comment type="similarity">
    <text evidence="3">In the C-terminal section; belongs to the transpeptidase family.</text>
</comment>
<evidence type="ECO:0000313" key="25">
    <source>
        <dbReference type="Proteomes" id="UP000264589"/>
    </source>
</evidence>
<dbReference type="NCBIfam" id="TIGR02074">
    <property type="entry name" value="PBP_1a_fam"/>
    <property type="match status" value="1"/>
</dbReference>
<accession>A0A371RK28</accession>
<organism evidence="24 25">
    <name type="scientific">Parvularcula marina</name>
    <dbReference type="NCBI Taxonomy" id="2292771"/>
    <lineage>
        <taxon>Bacteria</taxon>
        <taxon>Pseudomonadati</taxon>
        <taxon>Pseudomonadota</taxon>
        <taxon>Alphaproteobacteria</taxon>
        <taxon>Parvularculales</taxon>
        <taxon>Parvularculaceae</taxon>
        <taxon>Parvularcula</taxon>
    </lineage>
</organism>
<evidence type="ECO:0000256" key="9">
    <source>
        <dbReference type="ARBA" id="ARBA00022692"/>
    </source>
</evidence>
<keyword evidence="11" id="KW-0133">Cell shape</keyword>
<dbReference type="Pfam" id="PF00912">
    <property type="entry name" value="Transgly"/>
    <property type="match status" value="1"/>
</dbReference>
<comment type="pathway">
    <text evidence="19">Glycan biosynthesis.</text>
</comment>
<dbReference type="GO" id="GO:0004180">
    <property type="term" value="F:carboxypeptidase activity"/>
    <property type="evidence" value="ECO:0007669"/>
    <property type="project" value="UniProtKB-KW"/>
</dbReference>
<evidence type="ECO:0000256" key="10">
    <source>
        <dbReference type="ARBA" id="ARBA00022801"/>
    </source>
</evidence>
<dbReference type="GO" id="GO:0009252">
    <property type="term" value="P:peptidoglycan biosynthetic process"/>
    <property type="evidence" value="ECO:0007669"/>
    <property type="project" value="UniProtKB-UniPathway"/>
</dbReference>
<keyword evidence="14 21" id="KW-0472">Membrane</keyword>
<comment type="catalytic activity">
    <reaction evidence="18">
        <text>[GlcNAc-(1-&gt;4)-Mur2Ac(oyl-L-Ala-gamma-D-Glu-L-Lys-D-Ala-D-Ala)](n)-di-trans,octa-cis-undecaprenyl diphosphate + beta-D-GlcNAc-(1-&gt;4)-Mur2Ac(oyl-L-Ala-gamma-D-Glu-L-Lys-D-Ala-D-Ala)-di-trans,octa-cis-undecaprenyl diphosphate = [GlcNAc-(1-&gt;4)-Mur2Ac(oyl-L-Ala-gamma-D-Glu-L-Lys-D-Ala-D-Ala)](n+1)-di-trans,octa-cis-undecaprenyl diphosphate + di-trans,octa-cis-undecaprenyl diphosphate + H(+)</text>
        <dbReference type="Rhea" id="RHEA:23708"/>
        <dbReference type="Rhea" id="RHEA-COMP:9602"/>
        <dbReference type="Rhea" id="RHEA-COMP:9603"/>
        <dbReference type="ChEBI" id="CHEBI:15378"/>
        <dbReference type="ChEBI" id="CHEBI:58405"/>
        <dbReference type="ChEBI" id="CHEBI:60033"/>
        <dbReference type="ChEBI" id="CHEBI:78435"/>
        <dbReference type="EC" id="2.4.99.28"/>
    </reaction>
</comment>
<evidence type="ECO:0000256" key="17">
    <source>
        <dbReference type="ARBA" id="ARBA00044770"/>
    </source>
</evidence>
<keyword evidence="8" id="KW-0808">Transferase</keyword>
<dbReference type="GO" id="GO:0008955">
    <property type="term" value="F:peptidoglycan glycosyltransferase activity"/>
    <property type="evidence" value="ECO:0007669"/>
    <property type="project" value="UniProtKB-EC"/>
</dbReference>
<evidence type="ECO:0000313" key="24">
    <source>
        <dbReference type="EMBL" id="RFB05809.1"/>
    </source>
</evidence>
<dbReference type="InterPro" id="IPR050396">
    <property type="entry name" value="Glycosyltr_51/Transpeptidase"/>
</dbReference>
<keyword evidence="5" id="KW-0121">Carboxypeptidase</keyword>
<comment type="caution">
    <text evidence="24">The sequence shown here is derived from an EMBL/GenBank/DDBJ whole genome shotgun (WGS) entry which is preliminary data.</text>
</comment>
<dbReference type="Pfam" id="PF00905">
    <property type="entry name" value="Transpeptidase"/>
    <property type="match status" value="1"/>
</dbReference>
<evidence type="ECO:0000256" key="6">
    <source>
        <dbReference type="ARBA" id="ARBA00022670"/>
    </source>
</evidence>
<gene>
    <name evidence="24" type="ORF">DX908_11335</name>
</gene>
<evidence type="ECO:0000256" key="1">
    <source>
        <dbReference type="ARBA" id="ARBA00004370"/>
    </source>
</evidence>
<dbReference type="FunFam" id="1.10.3810.10:FF:000003">
    <property type="entry name" value="Penicillin-binding protein 1a"/>
    <property type="match status" value="1"/>
</dbReference>
<dbReference type="SUPFAM" id="SSF53955">
    <property type="entry name" value="Lysozyme-like"/>
    <property type="match status" value="1"/>
</dbReference>
<dbReference type="Gene3D" id="3.40.710.10">
    <property type="entry name" value="DD-peptidase/beta-lactamase superfamily"/>
    <property type="match status" value="1"/>
</dbReference>
<feature type="compositionally biased region" description="Basic residues" evidence="20">
    <location>
        <begin position="17"/>
        <end position="47"/>
    </location>
</feature>
<feature type="transmembrane region" description="Helical" evidence="21">
    <location>
        <begin position="86"/>
        <end position="108"/>
    </location>
</feature>
<dbReference type="Proteomes" id="UP000264589">
    <property type="component" value="Unassembled WGS sequence"/>
</dbReference>
<dbReference type="FunCoup" id="A0A371RK28">
    <property type="interactions" value="294"/>
</dbReference>
<dbReference type="GO" id="GO:0008360">
    <property type="term" value="P:regulation of cell shape"/>
    <property type="evidence" value="ECO:0007669"/>
    <property type="project" value="UniProtKB-KW"/>
</dbReference>
<dbReference type="InterPro" id="IPR023346">
    <property type="entry name" value="Lysozyme-like_dom_sf"/>
</dbReference>
<feature type="domain" description="Glycosyl transferase family 51" evidence="23">
    <location>
        <begin position="142"/>
        <end position="308"/>
    </location>
</feature>
<keyword evidence="12" id="KW-0573">Peptidoglycan synthesis</keyword>
<name>A0A371RK28_9PROT</name>
<evidence type="ECO:0000256" key="4">
    <source>
        <dbReference type="ARBA" id="ARBA00007739"/>
    </source>
</evidence>
<evidence type="ECO:0000256" key="15">
    <source>
        <dbReference type="ARBA" id="ARBA00023268"/>
    </source>
</evidence>
<evidence type="ECO:0000256" key="18">
    <source>
        <dbReference type="ARBA" id="ARBA00049902"/>
    </source>
</evidence>
<keyword evidence="25" id="KW-1185">Reference proteome</keyword>
<evidence type="ECO:0000256" key="7">
    <source>
        <dbReference type="ARBA" id="ARBA00022676"/>
    </source>
</evidence>
<keyword evidence="15" id="KW-0511">Multifunctional enzyme</keyword>
<keyword evidence="16" id="KW-0961">Cell wall biogenesis/degradation</keyword>
<evidence type="ECO:0000256" key="12">
    <source>
        <dbReference type="ARBA" id="ARBA00022984"/>
    </source>
</evidence>
<dbReference type="PANTHER" id="PTHR32282:SF33">
    <property type="entry name" value="PEPTIDOGLYCAN GLYCOSYLTRANSFERASE"/>
    <property type="match status" value="1"/>
</dbReference>
<evidence type="ECO:0000256" key="20">
    <source>
        <dbReference type="SAM" id="MobiDB-lite"/>
    </source>
</evidence>
<evidence type="ECO:0000256" key="11">
    <source>
        <dbReference type="ARBA" id="ARBA00022960"/>
    </source>
</evidence>
<dbReference type="OrthoDB" id="9766909at2"/>
<dbReference type="RefSeq" id="WP_116392442.1">
    <property type="nucleotide sequence ID" value="NZ_QUQO01000001.1"/>
</dbReference>
<comment type="subcellular location">
    <subcellularLocation>
        <location evidence="1">Membrane</location>
    </subcellularLocation>
</comment>
<evidence type="ECO:0000256" key="14">
    <source>
        <dbReference type="ARBA" id="ARBA00023136"/>
    </source>
</evidence>
<keyword evidence="9 21" id="KW-0812">Transmembrane</keyword>
<dbReference type="AlphaFoldDB" id="A0A371RK28"/>
<evidence type="ECO:0000256" key="19">
    <source>
        <dbReference type="ARBA" id="ARBA00060592"/>
    </source>
</evidence>
<sequence>MANGSGRKGGTSSRKTSSTRRRQPARRRTPAARKKSPKLSTKSRAKKTTASSSARRKTSSPARRRTAARKKAGSAGFPLFRQTGRFFLRATTAAFFLLAAGLVTLLIYGRGLPPVGDLASARKEPRVEIHAANGEVIGIRGQDRGQPIDAADLPPHVVGAFLATEDRNFYHHVGVNPVAIIRALMVNVKAGDVEQGGSTITQQLVKNLLLTPEQSLHRKVQEMLLALKIEAMYSKDEILSFYLNAVYFGNGAYGLEAASRRYFDKRPEELSVGEAAVLAGLLKAPSRFAPTADENKAISRAKVVLAAMVDAGVITHAEAKAVSFTRLADIAETDHAAAYAADYALAEAARILGGVEQDLLIETTIDLPATRSSATAREVIAAKDDLYTPEVQAAAIVLDENGAIHVLIGGNDYRQSSFNRAVQAKRQPGSAFKPFIYLTALEEGFRPEDMINDKRIEIGDWAPKNYKDTYAGMVPLSEAMARSLNAAAIRLQEEVGRENVVEIANRLGLKIDDPGPSLALGTVEVTPLELATAYLPLSGGGVVAEPFIITRISAADGTELYHHEIERAPRLAVSPDVLVPFDHMMREVVTNGSGRRAKIAGHYAAGKTGTSQSSRDAWFAGYASGLVGVVWLGRDDDRPMGSGHRAMSGSHAPAEWWSSVMTASLDGVPAREPTPYAPEPRSDKLLSHLAAILGVRAPRERQGPPPANIEDIISGEAGPDASGYFE</sequence>
<keyword evidence="13 21" id="KW-1133">Transmembrane helix</keyword>
<evidence type="ECO:0000256" key="8">
    <source>
        <dbReference type="ARBA" id="ARBA00022679"/>
    </source>
</evidence>
<dbReference type="InterPro" id="IPR001264">
    <property type="entry name" value="Glyco_trans_51"/>
</dbReference>
<dbReference type="UniPathway" id="UPA00219"/>
<dbReference type="EMBL" id="QUQO01000001">
    <property type="protein sequence ID" value="RFB05809.1"/>
    <property type="molecule type" value="Genomic_DNA"/>
</dbReference>
<feature type="domain" description="Penicillin-binding protein transpeptidase" evidence="22">
    <location>
        <begin position="394"/>
        <end position="624"/>
    </location>
</feature>
<dbReference type="InterPro" id="IPR001460">
    <property type="entry name" value="PCN-bd_Tpept"/>
</dbReference>
<keyword evidence="6" id="KW-0645">Protease</keyword>
<dbReference type="GO" id="GO:0071555">
    <property type="term" value="P:cell wall organization"/>
    <property type="evidence" value="ECO:0007669"/>
    <property type="project" value="UniProtKB-KW"/>
</dbReference>
<dbReference type="InParanoid" id="A0A371RK28"/>
<comment type="pathway">
    <text evidence="2">Cell wall biogenesis; peptidoglycan biosynthesis.</text>
</comment>
<protein>
    <recommendedName>
        <fullName evidence="17">peptidoglycan glycosyltransferase</fullName>
        <ecNumber evidence="17">2.4.99.28</ecNumber>
    </recommendedName>
</protein>
<dbReference type="PANTHER" id="PTHR32282">
    <property type="entry name" value="BINDING PROTEIN TRANSPEPTIDASE, PUTATIVE-RELATED"/>
    <property type="match status" value="1"/>
</dbReference>
<evidence type="ECO:0000256" key="16">
    <source>
        <dbReference type="ARBA" id="ARBA00023316"/>
    </source>
</evidence>
<dbReference type="InterPro" id="IPR012338">
    <property type="entry name" value="Beta-lactam/transpept-like"/>
</dbReference>
<evidence type="ECO:0000256" key="21">
    <source>
        <dbReference type="SAM" id="Phobius"/>
    </source>
</evidence>
<keyword evidence="7" id="KW-0328">Glycosyltransferase</keyword>
<dbReference type="GO" id="GO:0006508">
    <property type="term" value="P:proteolysis"/>
    <property type="evidence" value="ECO:0007669"/>
    <property type="project" value="UniProtKB-KW"/>
</dbReference>
<dbReference type="EC" id="2.4.99.28" evidence="17"/>
<proteinExistence type="inferred from homology"/>
<comment type="similarity">
    <text evidence="4">In the N-terminal section; belongs to the glycosyltransferase 51 family.</text>
</comment>
<evidence type="ECO:0000259" key="22">
    <source>
        <dbReference type="Pfam" id="PF00905"/>
    </source>
</evidence>
<dbReference type="InterPro" id="IPR036950">
    <property type="entry name" value="PBP_transglycosylase"/>
</dbReference>
<dbReference type="GO" id="GO:0030288">
    <property type="term" value="C:outer membrane-bounded periplasmic space"/>
    <property type="evidence" value="ECO:0007669"/>
    <property type="project" value="TreeGrafter"/>
</dbReference>
<evidence type="ECO:0000256" key="13">
    <source>
        <dbReference type="ARBA" id="ARBA00022989"/>
    </source>
</evidence>
<evidence type="ECO:0000256" key="5">
    <source>
        <dbReference type="ARBA" id="ARBA00022645"/>
    </source>
</evidence>
<feature type="region of interest" description="Disordered" evidence="20">
    <location>
        <begin position="696"/>
        <end position="726"/>
    </location>
</feature>